<sequence>MTDRPGDGVADGPGDGVEPSPSGATARRDLRETYRTQMLASIGGWQGALITAIPTTVFVIVNVVTTLRPAVVAAVATALVLTAYRLVRKQPTQQALSGLFGVVVAALIAARTGEARGFFLLGIWTSFAYAVPFAISLVVRRPLIGLAWEFLDPTPTASDAPWHRHRPLLVAYTWATAAATLVFLARGLVQWHLYGDNATGWLAFARIAMGYPLFILAAGFSFLVVTRARRRLAAA</sequence>
<accession>A0A1M5M6H7</accession>
<feature type="transmembrane region" description="Helical" evidence="2">
    <location>
        <begin position="38"/>
        <end position="61"/>
    </location>
</feature>
<dbReference type="PIRSF" id="PIRSF010219">
    <property type="entry name" value="UCP010219"/>
    <property type="match status" value="1"/>
</dbReference>
<evidence type="ECO:0000256" key="2">
    <source>
        <dbReference type="SAM" id="Phobius"/>
    </source>
</evidence>
<reference evidence="3 4" key="1">
    <citation type="submission" date="2016-11" db="EMBL/GenBank/DDBJ databases">
        <authorList>
            <person name="Jaros S."/>
            <person name="Januszkiewicz K."/>
            <person name="Wedrychowicz H."/>
        </authorList>
    </citation>
    <scope>NUCLEOTIDE SEQUENCE [LARGE SCALE GENOMIC DNA]</scope>
    <source>
        <strain evidence="3 4">DSM 45627</strain>
    </source>
</reference>
<dbReference type="Pfam" id="PF11361">
    <property type="entry name" value="DUF3159"/>
    <property type="match status" value="1"/>
</dbReference>
<dbReference type="RefSeq" id="WP_073390760.1">
    <property type="nucleotide sequence ID" value="NZ_FQVU01000003.1"/>
</dbReference>
<feature type="transmembrane region" description="Helical" evidence="2">
    <location>
        <begin position="118"/>
        <end position="139"/>
    </location>
</feature>
<keyword evidence="4" id="KW-1185">Reference proteome</keyword>
<feature type="transmembrane region" description="Helical" evidence="2">
    <location>
        <begin position="201"/>
        <end position="225"/>
    </location>
</feature>
<feature type="transmembrane region" description="Helical" evidence="2">
    <location>
        <begin position="67"/>
        <end position="87"/>
    </location>
</feature>
<evidence type="ECO:0000313" key="3">
    <source>
        <dbReference type="EMBL" id="SHG72835.1"/>
    </source>
</evidence>
<name>A0A1M5M6H7_9ACTN</name>
<evidence type="ECO:0008006" key="5">
    <source>
        <dbReference type="Google" id="ProtNLM"/>
    </source>
</evidence>
<protein>
    <recommendedName>
        <fullName evidence="5">Intracellular septation protein A</fullName>
    </recommendedName>
</protein>
<feature type="transmembrane region" description="Helical" evidence="2">
    <location>
        <begin position="168"/>
        <end position="189"/>
    </location>
</feature>
<keyword evidence="2" id="KW-0472">Membrane</keyword>
<dbReference type="InterPro" id="IPR016566">
    <property type="entry name" value="UCP010219"/>
</dbReference>
<evidence type="ECO:0000313" key="4">
    <source>
        <dbReference type="Proteomes" id="UP000186132"/>
    </source>
</evidence>
<dbReference type="AlphaFoldDB" id="A0A1M5M6H7"/>
<dbReference type="OrthoDB" id="5244221at2"/>
<proteinExistence type="predicted"/>
<organism evidence="3 4">
    <name type="scientific">Jatrophihabitans endophyticus</name>
    <dbReference type="NCBI Taxonomy" id="1206085"/>
    <lineage>
        <taxon>Bacteria</taxon>
        <taxon>Bacillati</taxon>
        <taxon>Actinomycetota</taxon>
        <taxon>Actinomycetes</taxon>
        <taxon>Jatrophihabitantales</taxon>
        <taxon>Jatrophihabitantaceae</taxon>
        <taxon>Jatrophihabitans</taxon>
    </lineage>
</organism>
<dbReference type="STRING" id="1206085.SAMN05443575_2641"/>
<feature type="transmembrane region" description="Helical" evidence="2">
    <location>
        <begin position="94"/>
        <end position="112"/>
    </location>
</feature>
<keyword evidence="2" id="KW-1133">Transmembrane helix</keyword>
<keyword evidence="2" id="KW-0812">Transmembrane</keyword>
<evidence type="ECO:0000256" key="1">
    <source>
        <dbReference type="SAM" id="MobiDB-lite"/>
    </source>
</evidence>
<feature type="region of interest" description="Disordered" evidence="1">
    <location>
        <begin position="1"/>
        <end position="26"/>
    </location>
</feature>
<dbReference type="Proteomes" id="UP000186132">
    <property type="component" value="Unassembled WGS sequence"/>
</dbReference>
<gene>
    <name evidence="3" type="ORF">SAMN05443575_2641</name>
</gene>
<dbReference type="EMBL" id="FQVU01000003">
    <property type="protein sequence ID" value="SHG72835.1"/>
    <property type="molecule type" value="Genomic_DNA"/>
</dbReference>